<name>A0A4Y1R0G2_PRUDU</name>
<dbReference type="Pfam" id="PF03168">
    <property type="entry name" value="LEA_2"/>
    <property type="match status" value="2"/>
</dbReference>
<evidence type="ECO:0000313" key="4">
    <source>
        <dbReference type="EMBL" id="BBG97591.1"/>
    </source>
</evidence>
<feature type="non-terminal residue" evidence="4">
    <location>
        <position position="1"/>
    </location>
</feature>
<gene>
    <name evidence="4" type="ORF">Prudu_006776</name>
</gene>
<feature type="signal peptide" evidence="2">
    <location>
        <begin position="1"/>
        <end position="18"/>
    </location>
</feature>
<dbReference type="FunFam" id="2.60.40.1820:FF:000001">
    <property type="entry name" value="Desiccation protectant protein Lea14-like"/>
    <property type="match status" value="1"/>
</dbReference>
<dbReference type="Gene3D" id="2.60.40.1820">
    <property type="match status" value="2"/>
</dbReference>
<feature type="domain" description="Water stress and hypersensitive response" evidence="3">
    <location>
        <begin position="40"/>
        <end position="156"/>
    </location>
</feature>
<dbReference type="GO" id="GO:0005829">
    <property type="term" value="C:cytosol"/>
    <property type="evidence" value="ECO:0007669"/>
    <property type="project" value="TreeGrafter"/>
</dbReference>
<dbReference type="InterPro" id="IPR013990">
    <property type="entry name" value="WHy-dom"/>
</dbReference>
<dbReference type="AlphaFoldDB" id="A0A4Y1R0G2"/>
<accession>A0A4Y1R0G2</accession>
<dbReference type="SUPFAM" id="SSF117070">
    <property type="entry name" value="LEA14-like"/>
    <property type="match status" value="2"/>
</dbReference>
<dbReference type="PANTHER" id="PTHR31459:SF19">
    <property type="entry name" value="DESICCATION-RELATED PROTEIN LEA14-RELATED"/>
    <property type="match status" value="1"/>
</dbReference>
<dbReference type="EMBL" id="AP019298">
    <property type="protein sequence ID" value="BBG97591.1"/>
    <property type="molecule type" value="Genomic_DNA"/>
</dbReference>
<protein>
    <submittedName>
        <fullName evidence="4">Late embryogenesis abundant protein</fullName>
    </submittedName>
</protein>
<dbReference type="SMART" id="SM00769">
    <property type="entry name" value="WHy"/>
    <property type="match status" value="2"/>
</dbReference>
<dbReference type="InterPro" id="IPR004864">
    <property type="entry name" value="LEA_2"/>
</dbReference>
<reference evidence="4" key="1">
    <citation type="journal article" date="2019" name="Science">
        <title>Mutation of a bHLH transcription factor allowed almond domestication.</title>
        <authorList>
            <person name="Sanchez-Perez R."/>
            <person name="Pavan S."/>
            <person name="Mazzeo R."/>
            <person name="Moldovan C."/>
            <person name="Aiese Cigliano R."/>
            <person name="Del Cueto J."/>
            <person name="Ricciardi F."/>
            <person name="Lotti C."/>
            <person name="Ricciardi L."/>
            <person name="Dicenta F."/>
            <person name="Lopez-Marques R.L."/>
            <person name="Lindberg Moller B."/>
        </authorList>
    </citation>
    <scope>NUCLEOTIDE SEQUENCE</scope>
</reference>
<keyword evidence="2" id="KW-0732">Signal</keyword>
<sequence>FSLVCSFFLLVHTSLKMAGLVDKAKNFVADKIANVPKPDASLTDVDFKKVSFDSADYIAKVSINNPYSHPLPVCEVKYTLKSAGRVIASGNMPDPGSIKSTGTTMLEVPVKVPHSIIVTLVRDVAKDWDIDYELDLGLIIDLPLKAKNFAAEKVGHAKKPEAEVTDVDYKTLSLGSVEYLAKISVTNPYGVDLPICDITYTLKSVGREITSGTVPDPGSIEGKDITVLEVLLKVPHSILLTLAKDIGADWDIDYELDIGLTIDLPVFGNFTIPLNKKGAIKLPSLVVIFHLCLCGQSVKI</sequence>
<dbReference type="GO" id="GO:0009269">
    <property type="term" value="P:response to desiccation"/>
    <property type="evidence" value="ECO:0007669"/>
    <property type="project" value="InterPro"/>
</dbReference>
<evidence type="ECO:0000256" key="1">
    <source>
        <dbReference type="ARBA" id="ARBA00005960"/>
    </source>
</evidence>
<organism evidence="4">
    <name type="scientific">Prunus dulcis</name>
    <name type="common">Almond</name>
    <name type="synonym">Amygdalus dulcis</name>
    <dbReference type="NCBI Taxonomy" id="3755"/>
    <lineage>
        <taxon>Eukaryota</taxon>
        <taxon>Viridiplantae</taxon>
        <taxon>Streptophyta</taxon>
        <taxon>Embryophyta</taxon>
        <taxon>Tracheophyta</taxon>
        <taxon>Spermatophyta</taxon>
        <taxon>Magnoliopsida</taxon>
        <taxon>eudicotyledons</taxon>
        <taxon>Gunneridae</taxon>
        <taxon>Pentapetalae</taxon>
        <taxon>rosids</taxon>
        <taxon>fabids</taxon>
        <taxon>Rosales</taxon>
        <taxon>Rosaceae</taxon>
        <taxon>Amygdaloideae</taxon>
        <taxon>Amygdaleae</taxon>
        <taxon>Prunus</taxon>
    </lineage>
</organism>
<feature type="chain" id="PRO_5021436277" evidence="2">
    <location>
        <begin position="19"/>
        <end position="300"/>
    </location>
</feature>
<feature type="domain" description="Water stress and hypersensitive response" evidence="3">
    <location>
        <begin position="162"/>
        <end position="279"/>
    </location>
</feature>
<evidence type="ECO:0000259" key="3">
    <source>
        <dbReference type="SMART" id="SM00769"/>
    </source>
</evidence>
<dbReference type="PANTHER" id="PTHR31459">
    <property type="match status" value="1"/>
</dbReference>
<proteinExistence type="inferred from homology"/>
<dbReference type="InterPro" id="IPR045043">
    <property type="entry name" value="Lea14-like"/>
</dbReference>
<evidence type="ECO:0000256" key="2">
    <source>
        <dbReference type="SAM" id="SignalP"/>
    </source>
</evidence>
<comment type="similarity">
    <text evidence="1">Belongs to the LEA type 2 family.</text>
</comment>